<keyword evidence="14" id="KW-1185">Reference proteome</keyword>
<evidence type="ECO:0000256" key="8">
    <source>
        <dbReference type="ARBA" id="ARBA00023136"/>
    </source>
</evidence>
<protein>
    <recommendedName>
        <fullName evidence="2">Type II secretion system protein H</fullName>
    </recommendedName>
    <alternativeName>
        <fullName evidence="10">General secretion pathway protein H</fullName>
    </alternativeName>
</protein>
<keyword evidence="5" id="KW-0997">Cell inner membrane</keyword>
<sequence>MKSAHGFTLIELMITLALAAIILTLGVPSFTETIRTNRVATQVNELVTALNLARSEAIKRATAVTVCASADQATCSGSNDWRTGWIVVTDDNTSGSPSENTVVRVWGALKGVANDDWGADYVRYQSTGITNVSTKLTHKIVGCSGNQAREIEINAAGRIDVTEMSC</sequence>
<dbReference type="Proteomes" id="UP000218765">
    <property type="component" value="Chromosome"/>
</dbReference>
<dbReference type="Pfam" id="PF07963">
    <property type="entry name" value="N_methyl"/>
    <property type="match status" value="1"/>
</dbReference>
<evidence type="ECO:0000259" key="12">
    <source>
        <dbReference type="Pfam" id="PF12019"/>
    </source>
</evidence>
<evidence type="ECO:0000313" key="13">
    <source>
        <dbReference type="EMBL" id="BAZ93318.1"/>
    </source>
</evidence>
<evidence type="ECO:0000256" key="1">
    <source>
        <dbReference type="ARBA" id="ARBA00004377"/>
    </source>
</evidence>
<dbReference type="SUPFAM" id="SSF54523">
    <property type="entry name" value="Pili subunits"/>
    <property type="match status" value="1"/>
</dbReference>
<dbReference type="AlphaFoldDB" id="A0A1Z4VPP9"/>
<reference evidence="13 14" key="1">
    <citation type="submission" date="2017-05" db="EMBL/GenBank/DDBJ databases">
        <title>Thiocyanate degradation by Thiohalobacter thiocyanaticus FOKN1.</title>
        <authorList>
            <person name="Oshiki M."/>
            <person name="Fukushima T."/>
            <person name="Kawano S."/>
            <person name="Nakagawa J."/>
        </authorList>
    </citation>
    <scope>NUCLEOTIDE SEQUENCE [LARGE SCALE GENOMIC DNA]</scope>
    <source>
        <strain evidence="13 14">FOKN1</strain>
    </source>
</reference>
<evidence type="ECO:0000256" key="9">
    <source>
        <dbReference type="ARBA" id="ARBA00025772"/>
    </source>
</evidence>
<keyword evidence="3" id="KW-1003">Cell membrane</keyword>
<evidence type="ECO:0000256" key="11">
    <source>
        <dbReference type="SAM" id="Phobius"/>
    </source>
</evidence>
<keyword evidence="8 11" id="KW-0472">Membrane</keyword>
<dbReference type="EMBL" id="AP018052">
    <property type="protein sequence ID" value="BAZ93318.1"/>
    <property type="molecule type" value="Genomic_DNA"/>
</dbReference>
<dbReference type="NCBIfam" id="TIGR02532">
    <property type="entry name" value="IV_pilin_GFxxxE"/>
    <property type="match status" value="1"/>
</dbReference>
<feature type="transmembrane region" description="Helical" evidence="11">
    <location>
        <begin position="6"/>
        <end position="28"/>
    </location>
</feature>
<comment type="subcellular location">
    <subcellularLocation>
        <location evidence="1">Cell inner membrane</location>
        <topology evidence="1">Single-pass membrane protein</topology>
    </subcellularLocation>
</comment>
<dbReference type="GO" id="GO:0015627">
    <property type="term" value="C:type II protein secretion system complex"/>
    <property type="evidence" value="ECO:0007669"/>
    <property type="project" value="InterPro"/>
</dbReference>
<comment type="similarity">
    <text evidence="9">Belongs to the GSP H family.</text>
</comment>
<dbReference type="InterPro" id="IPR012902">
    <property type="entry name" value="N_methyl_site"/>
</dbReference>
<dbReference type="KEGG" id="ttc:FOKN1_0917"/>
<accession>A0A1Z4VPP9</accession>
<evidence type="ECO:0000313" key="14">
    <source>
        <dbReference type="Proteomes" id="UP000218765"/>
    </source>
</evidence>
<evidence type="ECO:0000256" key="7">
    <source>
        <dbReference type="ARBA" id="ARBA00022989"/>
    </source>
</evidence>
<keyword evidence="6 11" id="KW-0812">Transmembrane</keyword>
<dbReference type="InterPro" id="IPR022346">
    <property type="entry name" value="T2SS_GspH"/>
</dbReference>
<dbReference type="Gene3D" id="3.55.40.10">
    <property type="entry name" value="minor pseudopilin epsh domain"/>
    <property type="match status" value="1"/>
</dbReference>
<evidence type="ECO:0000256" key="2">
    <source>
        <dbReference type="ARBA" id="ARBA00021549"/>
    </source>
</evidence>
<dbReference type="GO" id="GO:0015628">
    <property type="term" value="P:protein secretion by the type II secretion system"/>
    <property type="evidence" value="ECO:0007669"/>
    <property type="project" value="InterPro"/>
</dbReference>
<proteinExistence type="inferred from homology"/>
<dbReference type="InterPro" id="IPR045584">
    <property type="entry name" value="Pilin-like"/>
</dbReference>
<dbReference type="RefSeq" id="WP_172844251.1">
    <property type="nucleotide sequence ID" value="NZ_AP018052.1"/>
</dbReference>
<organism evidence="13 14">
    <name type="scientific">Thiohalobacter thiocyanaticus</name>
    <dbReference type="NCBI Taxonomy" id="585455"/>
    <lineage>
        <taxon>Bacteria</taxon>
        <taxon>Pseudomonadati</taxon>
        <taxon>Pseudomonadota</taxon>
        <taxon>Gammaproteobacteria</taxon>
        <taxon>Thiohalobacterales</taxon>
        <taxon>Thiohalobacteraceae</taxon>
        <taxon>Thiohalobacter</taxon>
    </lineage>
</organism>
<keyword evidence="7 11" id="KW-1133">Transmembrane helix</keyword>
<gene>
    <name evidence="13" type="ORF">FOKN1_0917</name>
</gene>
<feature type="domain" description="General secretion pathway GspH" evidence="12">
    <location>
        <begin position="42"/>
        <end position="157"/>
    </location>
</feature>
<dbReference type="Pfam" id="PF12019">
    <property type="entry name" value="GspH"/>
    <property type="match status" value="1"/>
</dbReference>
<evidence type="ECO:0000256" key="3">
    <source>
        <dbReference type="ARBA" id="ARBA00022475"/>
    </source>
</evidence>
<evidence type="ECO:0000256" key="5">
    <source>
        <dbReference type="ARBA" id="ARBA00022519"/>
    </source>
</evidence>
<dbReference type="PROSITE" id="PS00409">
    <property type="entry name" value="PROKAR_NTER_METHYL"/>
    <property type="match status" value="1"/>
</dbReference>
<dbReference type="GO" id="GO:0005886">
    <property type="term" value="C:plasma membrane"/>
    <property type="evidence" value="ECO:0007669"/>
    <property type="project" value="UniProtKB-SubCell"/>
</dbReference>
<name>A0A1Z4VPP9_9GAMM</name>
<evidence type="ECO:0000256" key="10">
    <source>
        <dbReference type="ARBA" id="ARBA00030775"/>
    </source>
</evidence>
<evidence type="ECO:0000256" key="4">
    <source>
        <dbReference type="ARBA" id="ARBA00022481"/>
    </source>
</evidence>
<evidence type="ECO:0000256" key="6">
    <source>
        <dbReference type="ARBA" id="ARBA00022692"/>
    </source>
</evidence>
<keyword evidence="4" id="KW-0488">Methylation</keyword>